<dbReference type="InterPro" id="IPR050248">
    <property type="entry name" value="Polysacc_deacetylase_ArnD"/>
</dbReference>
<comment type="caution">
    <text evidence="4">The sequence shown here is derived from an EMBL/GenBank/DDBJ whole genome shotgun (WGS) entry which is preliminary data.</text>
</comment>
<dbReference type="RefSeq" id="WP_379236434.1">
    <property type="nucleotide sequence ID" value="NZ_JBHSTE010000005.1"/>
</dbReference>
<dbReference type="EC" id="3.-.-.-" evidence="4"/>
<sequence length="305" mass="34229">MLKFKCMLLSLCALLLCSCGQSNGALEREKSGQGVQSLGEEAYKLPADSIDPPRHEQYEDANEIEIGETPPLEGGPENVERPKSPENNRALAQLYPNIIALNASWSTNQIAITFDDGPDRRFTPQVLDILKKHDVKATFFLMGSRVKGHPDITKRIHNEGHVIGNHTFWHPKLHAESLERMVWEIEETDKSIKQIVGYAPSLFRAPYGGLNTIHVEKLGEMGKGVIGWSVDTEDWKQISSEEVKRNLLKDLHPGAIILMHSAGDWTQDLSGMTKALDELLPILKERGYELVTIPELLHIPYMQPL</sequence>
<organism evidence="4 5">
    <name type="scientific">Paenibacillus septentrionalis</name>
    <dbReference type="NCBI Taxonomy" id="429342"/>
    <lineage>
        <taxon>Bacteria</taxon>
        <taxon>Bacillati</taxon>
        <taxon>Bacillota</taxon>
        <taxon>Bacilli</taxon>
        <taxon>Bacillales</taxon>
        <taxon>Paenibacillaceae</taxon>
        <taxon>Paenibacillus</taxon>
    </lineage>
</organism>
<gene>
    <name evidence="4" type="ORF">ACFP56_16265</name>
</gene>
<dbReference type="Proteomes" id="UP001596233">
    <property type="component" value="Unassembled WGS sequence"/>
</dbReference>
<name>A0ABW1V5X4_9BACL</name>
<dbReference type="PROSITE" id="PS51257">
    <property type="entry name" value="PROKAR_LIPOPROTEIN"/>
    <property type="match status" value="1"/>
</dbReference>
<reference evidence="5" key="1">
    <citation type="journal article" date="2019" name="Int. J. Syst. Evol. Microbiol.">
        <title>The Global Catalogue of Microorganisms (GCM) 10K type strain sequencing project: providing services to taxonomists for standard genome sequencing and annotation.</title>
        <authorList>
            <consortium name="The Broad Institute Genomics Platform"/>
            <consortium name="The Broad Institute Genome Sequencing Center for Infectious Disease"/>
            <person name="Wu L."/>
            <person name="Ma J."/>
        </authorList>
    </citation>
    <scope>NUCLEOTIDE SEQUENCE [LARGE SCALE GENOMIC DNA]</scope>
    <source>
        <strain evidence="5">PCU 280</strain>
    </source>
</reference>
<feature type="domain" description="NodB homology" evidence="3">
    <location>
        <begin position="108"/>
        <end position="291"/>
    </location>
</feature>
<evidence type="ECO:0000256" key="1">
    <source>
        <dbReference type="SAM" id="MobiDB-lite"/>
    </source>
</evidence>
<accession>A0ABW1V5X4</accession>
<proteinExistence type="predicted"/>
<protein>
    <submittedName>
        <fullName evidence="4">Polysaccharide deacetylase family protein</fullName>
        <ecNumber evidence="4">3.-.-.-</ecNumber>
    </submittedName>
</protein>
<dbReference type="PANTHER" id="PTHR10587">
    <property type="entry name" value="GLYCOSYL TRANSFERASE-RELATED"/>
    <property type="match status" value="1"/>
</dbReference>
<evidence type="ECO:0000313" key="4">
    <source>
        <dbReference type="EMBL" id="MFC6334184.1"/>
    </source>
</evidence>
<dbReference type="PROSITE" id="PS51677">
    <property type="entry name" value="NODB"/>
    <property type="match status" value="1"/>
</dbReference>
<evidence type="ECO:0000259" key="3">
    <source>
        <dbReference type="PROSITE" id="PS51677"/>
    </source>
</evidence>
<dbReference type="SUPFAM" id="SSF88713">
    <property type="entry name" value="Glycoside hydrolase/deacetylase"/>
    <property type="match status" value="1"/>
</dbReference>
<evidence type="ECO:0000313" key="5">
    <source>
        <dbReference type="Proteomes" id="UP001596233"/>
    </source>
</evidence>
<dbReference type="Gene3D" id="3.20.20.370">
    <property type="entry name" value="Glycoside hydrolase/deacetylase"/>
    <property type="match status" value="1"/>
</dbReference>
<feature type="chain" id="PRO_5047226006" evidence="2">
    <location>
        <begin position="25"/>
        <end position="305"/>
    </location>
</feature>
<keyword evidence="4" id="KW-0378">Hydrolase</keyword>
<keyword evidence="2" id="KW-0732">Signal</keyword>
<evidence type="ECO:0000256" key="2">
    <source>
        <dbReference type="SAM" id="SignalP"/>
    </source>
</evidence>
<keyword evidence="5" id="KW-1185">Reference proteome</keyword>
<dbReference type="CDD" id="cd10917">
    <property type="entry name" value="CE4_NodB_like_6s_7s"/>
    <property type="match status" value="1"/>
</dbReference>
<dbReference type="InterPro" id="IPR011330">
    <property type="entry name" value="Glyco_hydro/deAcase_b/a-brl"/>
</dbReference>
<feature type="signal peptide" evidence="2">
    <location>
        <begin position="1"/>
        <end position="24"/>
    </location>
</feature>
<dbReference type="PANTHER" id="PTHR10587:SF125">
    <property type="entry name" value="POLYSACCHARIDE DEACETYLASE YHEN-RELATED"/>
    <property type="match status" value="1"/>
</dbReference>
<dbReference type="Pfam" id="PF01522">
    <property type="entry name" value="Polysacc_deac_1"/>
    <property type="match status" value="1"/>
</dbReference>
<dbReference type="InterPro" id="IPR002509">
    <property type="entry name" value="NODB_dom"/>
</dbReference>
<feature type="region of interest" description="Disordered" evidence="1">
    <location>
        <begin position="29"/>
        <end position="55"/>
    </location>
</feature>
<dbReference type="GO" id="GO:0016787">
    <property type="term" value="F:hydrolase activity"/>
    <property type="evidence" value="ECO:0007669"/>
    <property type="project" value="UniProtKB-KW"/>
</dbReference>
<dbReference type="EMBL" id="JBHSTE010000005">
    <property type="protein sequence ID" value="MFC6334184.1"/>
    <property type="molecule type" value="Genomic_DNA"/>
</dbReference>